<evidence type="ECO:0000256" key="1">
    <source>
        <dbReference type="SAM" id="MobiDB-lite"/>
    </source>
</evidence>
<proteinExistence type="predicted"/>
<dbReference type="EMBL" id="LR796336">
    <property type="protein sequence ID" value="CAB4137648.1"/>
    <property type="molecule type" value="Genomic_DNA"/>
</dbReference>
<evidence type="ECO:0000313" key="2">
    <source>
        <dbReference type="EMBL" id="CAB4137648.1"/>
    </source>
</evidence>
<reference evidence="2" key="1">
    <citation type="submission" date="2020-04" db="EMBL/GenBank/DDBJ databases">
        <authorList>
            <person name="Chiriac C."/>
            <person name="Salcher M."/>
            <person name="Ghai R."/>
            <person name="Kavagutti S V."/>
        </authorList>
    </citation>
    <scope>NUCLEOTIDE SEQUENCE</scope>
</reference>
<gene>
    <name evidence="2" type="ORF">UFOVP319_51</name>
</gene>
<organism evidence="2">
    <name type="scientific">uncultured Caudovirales phage</name>
    <dbReference type="NCBI Taxonomy" id="2100421"/>
    <lineage>
        <taxon>Viruses</taxon>
        <taxon>Duplodnaviria</taxon>
        <taxon>Heunggongvirae</taxon>
        <taxon>Uroviricota</taxon>
        <taxon>Caudoviricetes</taxon>
        <taxon>Peduoviridae</taxon>
        <taxon>Maltschvirus</taxon>
        <taxon>Maltschvirus maltsch</taxon>
    </lineage>
</organism>
<name>A0A6J5LT50_9CAUD</name>
<feature type="region of interest" description="Disordered" evidence="1">
    <location>
        <begin position="122"/>
        <end position="145"/>
    </location>
</feature>
<protein>
    <recommendedName>
        <fullName evidence="3">Helix-turn-helix domain containing protein</fullName>
    </recommendedName>
</protein>
<evidence type="ECO:0008006" key="3">
    <source>
        <dbReference type="Google" id="ProtNLM"/>
    </source>
</evidence>
<accession>A0A6J5LT50</accession>
<sequence length="242" mass="26350">MSNHLIRAAFKANLKTNLRKSVMLLFADKASDDGTGIWASKQTMAAELCCSKQSVITTIKAFIDEGLLIVTGQRQSPNGYTHVYAINVPALLALEKVSSNRDNQSSTLTGQADLPVKHVDVTSQAGGPEPSETIIPLVSPNGDTSPSLKPEHVVEAWNAMAEPLGLSKVRVLSKGRMRSLKARLREFPDIDDWTEAIGAIERSPFLQGREGKGGWRANFDFLLQPSSFIKLIEGSYDRQSAA</sequence>